<evidence type="ECO:0000313" key="1">
    <source>
        <dbReference type="EMBL" id="KAJ0086860.1"/>
    </source>
</evidence>
<dbReference type="Proteomes" id="UP001164250">
    <property type="component" value="Chromosome 10"/>
</dbReference>
<dbReference type="EMBL" id="CM047906">
    <property type="protein sequence ID" value="KAJ0086860.1"/>
    <property type="molecule type" value="Genomic_DNA"/>
</dbReference>
<proteinExistence type="predicted"/>
<sequence length="184" mass="20254">MEIKLSFAANGPPISVIAVAKLAGVSLPTENSGCALTFHFSNGSVDSYLEKRTFVVGDCFSIADIAIWSALAGTGQRWESLRKSKRSKNPVKWFNSVATEYSDSLNEVTAMYFGAFTICTRTEWLSSHWALRSSTIKSVLCPEGKVYVDDTPCEQMQKERMDGIESKSRSNSVEEIVDGNDFGI</sequence>
<keyword evidence="2" id="KW-1185">Reference proteome</keyword>
<protein>
    <submittedName>
        <fullName evidence="1">Uncharacterized protein</fullName>
    </submittedName>
</protein>
<name>A0ACC1AJK6_9ROSI</name>
<evidence type="ECO:0000313" key="2">
    <source>
        <dbReference type="Proteomes" id="UP001164250"/>
    </source>
</evidence>
<gene>
    <name evidence="1" type="ORF">Patl1_06965</name>
</gene>
<organism evidence="1 2">
    <name type="scientific">Pistacia atlantica</name>
    <dbReference type="NCBI Taxonomy" id="434234"/>
    <lineage>
        <taxon>Eukaryota</taxon>
        <taxon>Viridiplantae</taxon>
        <taxon>Streptophyta</taxon>
        <taxon>Embryophyta</taxon>
        <taxon>Tracheophyta</taxon>
        <taxon>Spermatophyta</taxon>
        <taxon>Magnoliopsida</taxon>
        <taxon>eudicotyledons</taxon>
        <taxon>Gunneridae</taxon>
        <taxon>Pentapetalae</taxon>
        <taxon>rosids</taxon>
        <taxon>malvids</taxon>
        <taxon>Sapindales</taxon>
        <taxon>Anacardiaceae</taxon>
        <taxon>Pistacia</taxon>
    </lineage>
</organism>
<comment type="caution">
    <text evidence="1">The sequence shown here is derived from an EMBL/GenBank/DDBJ whole genome shotgun (WGS) entry which is preliminary data.</text>
</comment>
<reference evidence="2" key="1">
    <citation type="journal article" date="2023" name="G3 (Bethesda)">
        <title>Genome assembly and association tests identify interacting loci associated with vigor, precocity, and sex in interspecific pistachio rootstocks.</title>
        <authorList>
            <person name="Palmer W."/>
            <person name="Jacygrad E."/>
            <person name="Sagayaradj S."/>
            <person name="Cavanaugh K."/>
            <person name="Han R."/>
            <person name="Bertier L."/>
            <person name="Beede B."/>
            <person name="Kafkas S."/>
            <person name="Golino D."/>
            <person name="Preece J."/>
            <person name="Michelmore R."/>
        </authorList>
    </citation>
    <scope>NUCLEOTIDE SEQUENCE [LARGE SCALE GENOMIC DNA]</scope>
</reference>
<accession>A0ACC1AJK6</accession>